<dbReference type="Proteomes" id="UP001596540">
    <property type="component" value="Unassembled WGS sequence"/>
</dbReference>
<sequence>MRSAGRDELAERVAGAWHDPERLRALVLGALDDGLGREVLPAAERLRDIDGDPERGTLVLALALRGCAEHRRAEDVLVRHIRAHGGSADTWFALAPLASWRGSTADVDTALDNALRYDPNHADALAWGYKHQARRHDDAHALRWLEQRARDSWRATVMLGELALHRGDVDAAVERFAAACALHPRRPGPLDAAARALAAAGYDDACARLVVAHWTGSCGPWPLIEAVEACLRRGRAADAALALARLRGVELSPEAAEWTADLSLRVDAACLAAGI</sequence>
<keyword evidence="3" id="KW-1185">Reference proteome</keyword>
<dbReference type="EMBL" id="JBHTBH010000003">
    <property type="protein sequence ID" value="MFC7327571.1"/>
    <property type="molecule type" value="Genomic_DNA"/>
</dbReference>
<evidence type="ECO:0000313" key="2">
    <source>
        <dbReference type="EMBL" id="MFC7327571.1"/>
    </source>
</evidence>
<accession>A0ABW2KBX1</accession>
<evidence type="ECO:0000313" key="3">
    <source>
        <dbReference type="Proteomes" id="UP001596540"/>
    </source>
</evidence>
<dbReference type="SUPFAM" id="SSF48452">
    <property type="entry name" value="TPR-like"/>
    <property type="match status" value="2"/>
</dbReference>
<gene>
    <name evidence="2" type="ORF">ACFQRF_07420</name>
</gene>
<dbReference type="InterPro" id="IPR011990">
    <property type="entry name" value="TPR-like_helical_dom_sf"/>
</dbReference>
<keyword evidence="1" id="KW-0802">TPR repeat</keyword>
<protein>
    <submittedName>
        <fullName evidence="2">Tetratricopeptide repeat protein</fullName>
    </submittedName>
</protein>
<comment type="caution">
    <text evidence="2">The sequence shown here is derived from an EMBL/GenBank/DDBJ whole genome shotgun (WGS) entry which is preliminary data.</text>
</comment>
<proteinExistence type="predicted"/>
<organism evidence="2 3">
    <name type="scientific">Marinactinospora rubrisoli</name>
    <dbReference type="NCBI Taxonomy" id="2715399"/>
    <lineage>
        <taxon>Bacteria</taxon>
        <taxon>Bacillati</taxon>
        <taxon>Actinomycetota</taxon>
        <taxon>Actinomycetes</taxon>
        <taxon>Streptosporangiales</taxon>
        <taxon>Nocardiopsidaceae</taxon>
        <taxon>Marinactinospora</taxon>
    </lineage>
</organism>
<name>A0ABW2KBX1_9ACTN</name>
<dbReference type="Gene3D" id="1.25.40.10">
    <property type="entry name" value="Tetratricopeptide repeat domain"/>
    <property type="match status" value="1"/>
</dbReference>
<dbReference type="RefSeq" id="WP_379869942.1">
    <property type="nucleotide sequence ID" value="NZ_JBHTBH010000003.1"/>
</dbReference>
<feature type="repeat" description="TPR" evidence="1">
    <location>
        <begin position="153"/>
        <end position="186"/>
    </location>
</feature>
<dbReference type="InterPro" id="IPR019734">
    <property type="entry name" value="TPR_rpt"/>
</dbReference>
<dbReference type="PROSITE" id="PS50005">
    <property type="entry name" value="TPR"/>
    <property type="match status" value="1"/>
</dbReference>
<reference evidence="3" key="1">
    <citation type="journal article" date="2019" name="Int. J. Syst. Evol. Microbiol.">
        <title>The Global Catalogue of Microorganisms (GCM) 10K type strain sequencing project: providing services to taxonomists for standard genome sequencing and annotation.</title>
        <authorList>
            <consortium name="The Broad Institute Genomics Platform"/>
            <consortium name="The Broad Institute Genome Sequencing Center for Infectious Disease"/>
            <person name="Wu L."/>
            <person name="Ma J."/>
        </authorList>
    </citation>
    <scope>NUCLEOTIDE SEQUENCE [LARGE SCALE GENOMIC DNA]</scope>
    <source>
        <strain evidence="3">CGMCC 4.7382</strain>
    </source>
</reference>
<evidence type="ECO:0000256" key="1">
    <source>
        <dbReference type="PROSITE-ProRule" id="PRU00339"/>
    </source>
</evidence>